<dbReference type="Pfam" id="PF00781">
    <property type="entry name" value="DAGK_cat"/>
    <property type="match status" value="1"/>
</dbReference>
<dbReference type="EMBL" id="CP021422">
    <property type="protein sequence ID" value="ASB39260.1"/>
    <property type="molecule type" value="Genomic_DNA"/>
</dbReference>
<evidence type="ECO:0000256" key="11">
    <source>
        <dbReference type="ARBA" id="ARBA00023209"/>
    </source>
</evidence>
<dbReference type="PANTHER" id="PTHR12358:SF106">
    <property type="entry name" value="LIPID KINASE YEGS"/>
    <property type="match status" value="1"/>
</dbReference>
<evidence type="ECO:0000256" key="12">
    <source>
        <dbReference type="ARBA" id="ARBA00023264"/>
    </source>
</evidence>
<dbReference type="EMBL" id="CP065321">
    <property type="protein sequence ID" value="QQR28548.1"/>
    <property type="molecule type" value="Genomic_DNA"/>
</dbReference>
<evidence type="ECO:0000256" key="10">
    <source>
        <dbReference type="ARBA" id="ARBA00023098"/>
    </source>
</evidence>
<organism evidence="15 17">
    <name type="scientific">Acutalibacter muris</name>
    <dbReference type="NCBI Taxonomy" id="1796620"/>
    <lineage>
        <taxon>Bacteria</taxon>
        <taxon>Bacillati</taxon>
        <taxon>Bacillota</taxon>
        <taxon>Clostridia</taxon>
        <taxon>Eubacteriales</taxon>
        <taxon>Acutalibacteraceae</taxon>
        <taxon>Acutalibacter</taxon>
    </lineage>
</organism>
<feature type="domain" description="DAGKc" evidence="13">
    <location>
        <begin position="1"/>
        <end position="132"/>
    </location>
</feature>
<dbReference type="NCBIfam" id="TIGR00147">
    <property type="entry name" value="YegS/Rv2252/BmrU family lipid kinase"/>
    <property type="match status" value="1"/>
</dbReference>
<evidence type="ECO:0000256" key="4">
    <source>
        <dbReference type="ARBA" id="ARBA00022679"/>
    </source>
</evidence>
<evidence type="ECO:0000313" key="15">
    <source>
        <dbReference type="EMBL" id="QQR28548.1"/>
    </source>
</evidence>
<dbReference type="SMART" id="SM00046">
    <property type="entry name" value="DAGKc"/>
    <property type="match status" value="1"/>
</dbReference>
<keyword evidence="8" id="KW-0067">ATP-binding</keyword>
<dbReference type="AlphaFoldDB" id="A0A1Z2XLF7"/>
<keyword evidence="10" id="KW-0443">Lipid metabolism</keyword>
<dbReference type="GO" id="GO:0005524">
    <property type="term" value="F:ATP binding"/>
    <property type="evidence" value="ECO:0007669"/>
    <property type="project" value="UniProtKB-KW"/>
</dbReference>
<dbReference type="Gene3D" id="3.40.50.10330">
    <property type="entry name" value="Probable inorganic polyphosphate/atp-NAD kinase, domain 1"/>
    <property type="match status" value="1"/>
</dbReference>
<reference evidence="16" key="2">
    <citation type="submission" date="2017-05" db="EMBL/GenBank/DDBJ databases">
        <title>Improved OligoMM genomes.</title>
        <authorList>
            <person name="Garzetti D."/>
        </authorList>
    </citation>
    <scope>NUCLEOTIDE SEQUENCE [LARGE SCALE GENOMIC DNA]</scope>
    <source>
        <strain evidence="16">KB18</strain>
    </source>
</reference>
<sequence>MKVRILVNPNAGKQVVMRELHSIYRAFSGGEDKNEVVMELTVNSAHAAEALDRAIRSEPDILVCCGGDGTLSATVDRLLRSGEDIRLGYIPAGTTNDFANFLGLPKEPAEAADLITDGEAKPIDAGRFGDRHFIYVASFGAFTQTSYATTQSLKNSLGHLAYVIEGIKELPQLKSYTVRAETVEGGIYEGEYLFGAMSNSTSLGGIIKLAPEKVDPVDGRFELALVKTPKNLHELNRILLALMGGQVDDELITFVHTAGASFTCAEPMPWSLDGEYVSGGTDVKVEVLPEALKLFR</sequence>
<dbReference type="PANTHER" id="PTHR12358">
    <property type="entry name" value="SPHINGOSINE KINASE"/>
    <property type="match status" value="1"/>
</dbReference>
<dbReference type="GO" id="GO:0004143">
    <property type="term" value="F:ATP-dependent diacylglycerol kinase activity"/>
    <property type="evidence" value="ECO:0007669"/>
    <property type="project" value="TreeGrafter"/>
</dbReference>
<keyword evidence="4" id="KW-0808">Transferase</keyword>
<dbReference type="InterPro" id="IPR001206">
    <property type="entry name" value="Diacylglycerol_kinase_cat_dom"/>
</dbReference>
<reference evidence="14" key="1">
    <citation type="journal article" date="2017" name="Genome Announc.">
        <title>High-Quality Whole-Genome Sequences of the Oligo-Mouse-Microbiota Bacterial Community.</title>
        <authorList>
            <person name="Garzetti D."/>
            <person name="Brugiroux S."/>
            <person name="Bunk B."/>
            <person name="Pukall R."/>
            <person name="McCoy K.D."/>
            <person name="Macpherson A.J."/>
            <person name="Stecher B."/>
        </authorList>
    </citation>
    <scope>NUCLEOTIDE SEQUENCE</scope>
    <source>
        <strain evidence="14">KB18</strain>
    </source>
</reference>
<keyword evidence="3" id="KW-0444">Lipid biosynthesis</keyword>
<dbReference type="Pfam" id="PF19279">
    <property type="entry name" value="YegS_C"/>
    <property type="match status" value="1"/>
</dbReference>
<dbReference type="RefSeq" id="WP_066537108.1">
    <property type="nucleotide sequence ID" value="NZ_CAPVCI010000001.1"/>
</dbReference>
<evidence type="ECO:0000313" key="16">
    <source>
        <dbReference type="Proteomes" id="UP000196710"/>
    </source>
</evidence>
<keyword evidence="7 15" id="KW-0418">Kinase</keyword>
<reference evidence="15 17" key="3">
    <citation type="submission" date="2020-11" db="EMBL/GenBank/DDBJ databases">
        <title>Closed and high quality bacterial genomes of the OMM12 community.</title>
        <authorList>
            <person name="Marbouty M."/>
            <person name="Lamy-Besnier Q."/>
            <person name="Debarbieux L."/>
            <person name="Koszul R."/>
        </authorList>
    </citation>
    <scope>NUCLEOTIDE SEQUENCE [LARGE SCALE GENOMIC DNA]</scope>
    <source>
        <strain evidence="15 17">KB18</strain>
    </source>
</reference>
<keyword evidence="5" id="KW-0479">Metal-binding</keyword>
<keyword evidence="11" id="KW-0594">Phospholipid biosynthesis</keyword>
<name>A0A1Z2XLF7_9FIRM</name>
<dbReference type="Proteomes" id="UP000596035">
    <property type="component" value="Chromosome"/>
</dbReference>
<evidence type="ECO:0000256" key="8">
    <source>
        <dbReference type="ARBA" id="ARBA00022840"/>
    </source>
</evidence>
<accession>A0A1Z2XLF7</accession>
<evidence type="ECO:0000259" key="13">
    <source>
        <dbReference type="PROSITE" id="PS50146"/>
    </source>
</evidence>
<evidence type="ECO:0000313" key="17">
    <source>
        <dbReference type="Proteomes" id="UP000596035"/>
    </source>
</evidence>
<proteinExistence type="inferred from homology"/>
<gene>
    <name evidence="14" type="ORF">ADH66_00460</name>
    <name evidence="15" type="ORF">I5Q82_10455</name>
</gene>
<dbReference type="Gene3D" id="2.60.200.40">
    <property type="match status" value="1"/>
</dbReference>
<comment type="cofactor">
    <cofactor evidence="1">
        <name>Mg(2+)</name>
        <dbReference type="ChEBI" id="CHEBI:18420"/>
    </cofactor>
</comment>
<dbReference type="PROSITE" id="PS50146">
    <property type="entry name" value="DAGK"/>
    <property type="match status" value="1"/>
</dbReference>
<protein>
    <submittedName>
        <fullName evidence="15">Diacylglycerol kinase family lipid kinase</fullName>
    </submittedName>
</protein>
<dbReference type="Proteomes" id="UP000196710">
    <property type="component" value="Chromosome"/>
</dbReference>
<keyword evidence="16" id="KW-1185">Reference proteome</keyword>
<keyword evidence="12" id="KW-1208">Phospholipid metabolism</keyword>
<keyword evidence="6" id="KW-0547">Nucleotide-binding</keyword>
<evidence type="ECO:0000256" key="3">
    <source>
        <dbReference type="ARBA" id="ARBA00022516"/>
    </source>
</evidence>
<comment type="similarity">
    <text evidence="2">Belongs to the diacylglycerol/lipid kinase family.</text>
</comment>
<dbReference type="InterPro" id="IPR016064">
    <property type="entry name" value="NAD/diacylglycerol_kinase_sf"/>
</dbReference>
<dbReference type="InterPro" id="IPR045540">
    <property type="entry name" value="YegS/DAGK_C"/>
</dbReference>
<dbReference type="KEGG" id="amur:ADH66_00460"/>
<evidence type="ECO:0000256" key="1">
    <source>
        <dbReference type="ARBA" id="ARBA00001946"/>
    </source>
</evidence>
<evidence type="ECO:0000256" key="6">
    <source>
        <dbReference type="ARBA" id="ARBA00022741"/>
    </source>
</evidence>
<evidence type="ECO:0000256" key="9">
    <source>
        <dbReference type="ARBA" id="ARBA00022842"/>
    </source>
</evidence>
<dbReference type="SUPFAM" id="SSF111331">
    <property type="entry name" value="NAD kinase/diacylglycerol kinase-like"/>
    <property type="match status" value="1"/>
</dbReference>
<dbReference type="InterPro" id="IPR017438">
    <property type="entry name" value="ATP-NAD_kinase_N"/>
</dbReference>
<dbReference type="GO" id="GO:0005886">
    <property type="term" value="C:plasma membrane"/>
    <property type="evidence" value="ECO:0007669"/>
    <property type="project" value="TreeGrafter"/>
</dbReference>
<dbReference type="InterPro" id="IPR050187">
    <property type="entry name" value="Lipid_Phosphate_FormReg"/>
</dbReference>
<dbReference type="InterPro" id="IPR005218">
    <property type="entry name" value="Diacylglycerol/lipid_kinase"/>
</dbReference>
<evidence type="ECO:0000256" key="7">
    <source>
        <dbReference type="ARBA" id="ARBA00022777"/>
    </source>
</evidence>
<dbReference type="GO" id="GO:0046872">
    <property type="term" value="F:metal ion binding"/>
    <property type="evidence" value="ECO:0007669"/>
    <property type="project" value="UniProtKB-KW"/>
</dbReference>
<keyword evidence="9" id="KW-0460">Magnesium</keyword>
<evidence type="ECO:0000256" key="5">
    <source>
        <dbReference type="ARBA" id="ARBA00022723"/>
    </source>
</evidence>
<evidence type="ECO:0000256" key="2">
    <source>
        <dbReference type="ARBA" id="ARBA00005983"/>
    </source>
</evidence>
<dbReference type="GO" id="GO:0008654">
    <property type="term" value="P:phospholipid biosynthetic process"/>
    <property type="evidence" value="ECO:0007669"/>
    <property type="project" value="UniProtKB-KW"/>
</dbReference>
<evidence type="ECO:0000313" key="14">
    <source>
        <dbReference type="EMBL" id="ASB39260.1"/>
    </source>
</evidence>